<dbReference type="InterPro" id="IPR036188">
    <property type="entry name" value="FAD/NAD-bd_sf"/>
</dbReference>
<dbReference type="RefSeq" id="WP_169661902.1">
    <property type="nucleotide sequence ID" value="NZ_CP076133.1"/>
</dbReference>
<dbReference type="Proteomes" id="UP000678679">
    <property type="component" value="Chromosome 2"/>
</dbReference>
<dbReference type="Pfam" id="PF12831">
    <property type="entry name" value="FAD_oxidored"/>
    <property type="match status" value="1"/>
</dbReference>
<evidence type="ECO:0000256" key="4">
    <source>
        <dbReference type="ARBA" id="ARBA00023004"/>
    </source>
</evidence>
<evidence type="ECO:0000313" key="7">
    <source>
        <dbReference type="EMBL" id="QWG05443.1"/>
    </source>
</evidence>
<dbReference type="GO" id="GO:0051539">
    <property type="term" value="F:4 iron, 4 sulfur cluster binding"/>
    <property type="evidence" value="ECO:0007669"/>
    <property type="project" value="UniProtKB-KW"/>
</dbReference>
<accession>A0AAX1ND04</accession>
<protein>
    <submittedName>
        <fullName evidence="7">FAD-dependent oxidoreductase</fullName>
    </submittedName>
</protein>
<dbReference type="GO" id="GO:0016491">
    <property type="term" value="F:oxidoreductase activity"/>
    <property type="evidence" value="ECO:0007669"/>
    <property type="project" value="UniProtKB-KW"/>
</dbReference>
<dbReference type="GO" id="GO:0046872">
    <property type="term" value="F:metal ion binding"/>
    <property type="evidence" value="ECO:0007669"/>
    <property type="project" value="UniProtKB-KW"/>
</dbReference>
<dbReference type="KEGG" id="fya:KMW28_23785"/>
<evidence type="ECO:0000256" key="6">
    <source>
        <dbReference type="SAM" id="MobiDB-lite"/>
    </source>
</evidence>
<dbReference type="SUPFAM" id="SSF51905">
    <property type="entry name" value="FAD/NAD(P)-binding domain"/>
    <property type="match status" value="1"/>
</dbReference>
<dbReference type="Gene3D" id="3.50.50.60">
    <property type="entry name" value="FAD/NAD(P)-binding domain"/>
    <property type="match status" value="1"/>
</dbReference>
<organism evidence="7 8">
    <name type="scientific">Flammeovirga yaeyamensis</name>
    <dbReference type="NCBI Taxonomy" id="367791"/>
    <lineage>
        <taxon>Bacteria</taxon>
        <taxon>Pseudomonadati</taxon>
        <taxon>Bacteroidota</taxon>
        <taxon>Cytophagia</taxon>
        <taxon>Cytophagales</taxon>
        <taxon>Flammeovirgaceae</taxon>
        <taxon>Flammeovirga</taxon>
    </lineage>
</organism>
<keyword evidence="5" id="KW-0411">Iron-sulfur</keyword>
<evidence type="ECO:0000256" key="2">
    <source>
        <dbReference type="ARBA" id="ARBA00022723"/>
    </source>
</evidence>
<sequence>MKRRDFFKKTTAAGIATGMLGFSSTTEAKYKKGKSISTDRKKDNWQQMGTGQKGLPNRQKEISYDVVVVGAGMAGICAAVSSARNGAKTLLVNDRPVLGGNASSEIRVTVNGVNHLKNKHKCERETGVIEEMLIENWYYNPQESYPMWDHVLFDYVTRQDNLDVMLNTQALDASTKGDKIQSILCFQSTTETYYTINAGMFCDCSGDGLMAAQAGAEYRTGREGKAEFNESFAPDKADGWQMGASIMMITKDMGRPVKYNPPTCAIPYEAEKMHDRKIKNFKEGYWWVELGSEYDIIADQEENRDKLIGYLHGVWDYVKNSGKYPEADNIALDWVGSVPGRRESRRFMGDHILTQVDLETYRHFDDAVAYGGWSLDEHCPGGIENPSEPPSYFHSRFKQLYEIPFRSLYSKNISNLMFAGRNASCSHIALSSTRIQATCAMMGQAIGTAAAICMDKKWTPRQLGQKDIKGLQQQLLRDDQYIPNVKTDDPKNLATSASKWIASSTSSGNVDLLKDGISRDEIGIPHHWMSSGKNAELQLEWDKAIDISKVEIKADTNLQRFIMMHKNPAKNKKQVLDVPPELVKSFDVEARVNGRWKTVAKVENNITRLVKTNFDRVKTTSIRLKLKDTWGDDNIKLFEVRCYS</sequence>
<evidence type="ECO:0000256" key="3">
    <source>
        <dbReference type="ARBA" id="ARBA00023002"/>
    </source>
</evidence>
<dbReference type="PANTHER" id="PTHR43498:SF1">
    <property type="entry name" value="COB--COM HETERODISULFIDE REDUCTASE IRON-SULFUR SUBUNIT A"/>
    <property type="match status" value="1"/>
</dbReference>
<keyword evidence="2" id="KW-0479">Metal-binding</keyword>
<gene>
    <name evidence="7" type="ORF">KMW28_23785</name>
</gene>
<proteinExistence type="predicted"/>
<dbReference type="EMBL" id="CP076133">
    <property type="protein sequence ID" value="QWG05443.1"/>
    <property type="molecule type" value="Genomic_DNA"/>
</dbReference>
<name>A0AAX1ND04_9BACT</name>
<keyword evidence="3" id="KW-0560">Oxidoreductase</keyword>
<dbReference type="InterPro" id="IPR039650">
    <property type="entry name" value="HdrA-like"/>
</dbReference>
<evidence type="ECO:0000256" key="5">
    <source>
        <dbReference type="ARBA" id="ARBA00023014"/>
    </source>
</evidence>
<keyword evidence="1" id="KW-0004">4Fe-4S</keyword>
<keyword evidence="8" id="KW-1185">Reference proteome</keyword>
<dbReference type="AlphaFoldDB" id="A0AAX1ND04"/>
<feature type="region of interest" description="Disordered" evidence="6">
    <location>
        <begin position="33"/>
        <end position="56"/>
    </location>
</feature>
<dbReference type="Gene3D" id="2.60.120.260">
    <property type="entry name" value="Galactose-binding domain-like"/>
    <property type="match status" value="1"/>
</dbReference>
<dbReference type="PANTHER" id="PTHR43498">
    <property type="entry name" value="FERREDOXIN:COB-COM HETERODISULFIDE REDUCTASE SUBUNIT A"/>
    <property type="match status" value="1"/>
</dbReference>
<evidence type="ECO:0000313" key="8">
    <source>
        <dbReference type="Proteomes" id="UP000678679"/>
    </source>
</evidence>
<keyword evidence="4" id="KW-0408">Iron</keyword>
<reference evidence="7 8" key="1">
    <citation type="submission" date="2021-05" db="EMBL/GenBank/DDBJ databases">
        <title>Comparative genomic studies on the polysaccharide-degrading batcterial strains of the Flammeovirga genus.</title>
        <authorList>
            <person name="Zewei F."/>
            <person name="Zheng Z."/>
            <person name="Yu L."/>
            <person name="Ruyue G."/>
            <person name="Yanhong M."/>
            <person name="Yuanyuan C."/>
            <person name="Jingyan G."/>
            <person name="Wenjun H."/>
        </authorList>
    </citation>
    <scope>NUCLEOTIDE SEQUENCE [LARGE SCALE GENOMIC DNA]</scope>
    <source>
        <strain evidence="7 8">NBRC:100898</strain>
    </source>
</reference>
<evidence type="ECO:0000256" key="1">
    <source>
        <dbReference type="ARBA" id="ARBA00022485"/>
    </source>
</evidence>